<dbReference type="KEGG" id="pkc:PKB_0510"/>
<dbReference type="OrthoDB" id="5705747at2"/>
<dbReference type="HOGENOM" id="CLU_179399_2_0_6"/>
<protein>
    <recommendedName>
        <fullName evidence="3">Flagellar basal-body/hook protein C-terminal domain-containing protein</fullName>
    </recommendedName>
</protein>
<dbReference type="PATRIC" id="fig|1301098.3.peg.525"/>
<evidence type="ECO:0000313" key="1">
    <source>
        <dbReference type="EMBL" id="CDF81888.1"/>
    </source>
</evidence>
<accession>A0A024HBM2</accession>
<evidence type="ECO:0008006" key="3">
    <source>
        <dbReference type="Google" id="ProtNLM"/>
    </source>
</evidence>
<dbReference type="AlphaFoldDB" id="A0A024HBM2"/>
<dbReference type="RefSeq" id="WP_043248774.1">
    <property type="nucleotide sequence ID" value="NZ_HG322950.1"/>
</dbReference>
<dbReference type="EMBL" id="HG322950">
    <property type="protein sequence ID" value="CDF81888.1"/>
    <property type="molecule type" value="Genomic_DNA"/>
</dbReference>
<dbReference type="Proteomes" id="UP000025241">
    <property type="component" value="Chromosome I"/>
</dbReference>
<name>A0A024HBM2_PSEKB</name>
<sequence>MEISGNAFSTGLQGLNRSLQQVDRAASRVAAQPAASSGDDLTAPLVDMQQAKYAALANSRTLQVADQTLGTLIDISV</sequence>
<evidence type="ECO:0000313" key="2">
    <source>
        <dbReference type="Proteomes" id="UP000025241"/>
    </source>
</evidence>
<organism evidence="1 2">
    <name type="scientific">Pseudomonas knackmussii (strain DSM 6978 / CCUG 54928 / LMG 23759 / B13)</name>
    <dbReference type="NCBI Taxonomy" id="1301098"/>
    <lineage>
        <taxon>Bacteria</taxon>
        <taxon>Pseudomonadati</taxon>
        <taxon>Pseudomonadota</taxon>
        <taxon>Gammaproteobacteria</taxon>
        <taxon>Pseudomonadales</taxon>
        <taxon>Pseudomonadaceae</taxon>
        <taxon>Pseudomonas</taxon>
    </lineage>
</organism>
<gene>
    <name evidence="1" type="ORF">PKB_0510</name>
</gene>
<proteinExistence type="predicted"/>
<keyword evidence="2" id="KW-1185">Reference proteome</keyword>
<reference evidence="1 2" key="1">
    <citation type="submission" date="2013-03" db="EMBL/GenBank/DDBJ databases">
        <authorList>
            <person name="Linke B."/>
        </authorList>
    </citation>
    <scope>NUCLEOTIDE SEQUENCE [LARGE SCALE GENOMIC DNA]</scope>
    <source>
        <strain evidence="1 2">B13</strain>
    </source>
</reference>
<dbReference type="STRING" id="1301098.PKB_0510"/>
<reference evidence="1 2" key="2">
    <citation type="submission" date="2014-05" db="EMBL/GenBank/DDBJ databases">
        <title>Genome sequence of the 3-chlorobenzoate degrading bacterium Pseudomonas knackmussii B13 shows multiple evidence for horizontal gene transfer.</title>
        <authorList>
            <person name="Miyazaki R."/>
            <person name="Bertelli C."/>
            <person name="Falquet L."/>
            <person name="Robinson-Rechavi M."/>
            <person name="Gharib W."/>
            <person name="Roy S."/>
            <person name="Van der Meer J.R."/>
        </authorList>
    </citation>
    <scope>NUCLEOTIDE SEQUENCE [LARGE SCALE GENOMIC DNA]</scope>
    <source>
        <strain evidence="1 2">B13</strain>
    </source>
</reference>